<evidence type="ECO:0000256" key="1">
    <source>
        <dbReference type="SAM" id="SignalP"/>
    </source>
</evidence>
<evidence type="ECO:0000313" key="3">
    <source>
        <dbReference type="Proteomes" id="UP000485058"/>
    </source>
</evidence>
<keyword evidence="1" id="KW-0732">Signal</keyword>
<sequence length="143" mass="14679">MAGITIVASACSLSSLALVDVSCLVSSSQVNITTDRSILAAFGDQQLLENFITQQMTQFMVSRLQDGTTAFGSSGTMLPSRPVLHGLVQAGLALPLCAECLTTTTCGANSYCAGDADLSSLLAITINPAATPLANLYSCQPAT</sequence>
<accession>A0A699YXT1</accession>
<dbReference type="AlphaFoldDB" id="A0A699YXT1"/>
<evidence type="ECO:0000313" key="2">
    <source>
        <dbReference type="EMBL" id="GFH15083.1"/>
    </source>
</evidence>
<gene>
    <name evidence="2" type="ORF">HaLaN_11247</name>
</gene>
<protein>
    <submittedName>
        <fullName evidence="2">Uncharacterized protein</fullName>
    </submittedName>
</protein>
<feature type="non-terminal residue" evidence="2">
    <location>
        <position position="143"/>
    </location>
</feature>
<name>A0A699YXT1_HAELA</name>
<feature type="chain" id="PRO_5025453981" evidence="1">
    <location>
        <begin position="18"/>
        <end position="143"/>
    </location>
</feature>
<proteinExistence type="predicted"/>
<comment type="caution">
    <text evidence="2">The sequence shown here is derived from an EMBL/GenBank/DDBJ whole genome shotgun (WGS) entry which is preliminary data.</text>
</comment>
<reference evidence="2 3" key="1">
    <citation type="submission" date="2020-02" db="EMBL/GenBank/DDBJ databases">
        <title>Draft genome sequence of Haematococcus lacustris strain NIES-144.</title>
        <authorList>
            <person name="Morimoto D."/>
            <person name="Nakagawa S."/>
            <person name="Yoshida T."/>
            <person name="Sawayama S."/>
        </authorList>
    </citation>
    <scope>NUCLEOTIDE SEQUENCE [LARGE SCALE GENOMIC DNA]</scope>
    <source>
        <strain evidence="2 3">NIES-144</strain>
    </source>
</reference>
<feature type="signal peptide" evidence="1">
    <location>
        <begin position="1"/>
        <end position="17"/>
    </location>
</feature>
<keyword evidence="3" id="KW-1185">Reference proteome</keyword>
<dbReference type="EMBL" id="BLLF01000805">
    <property type="protein sequence ID" value="GFH15083.1"/>
    <property type="molecule type" value="Genomic_DNA"/>
</dbReference>
<organism evidence="2 3">
    <name type="scientific">Haematococcus lacustris</name>
    <name type="common">Green alga</name>
    <name type="synonym">Haematococcus pluvialis</name>
    <dbReference type="NCBI Taxonomy" id="44745"/>
    <lineage>
        <taxon>Eukaryota</taxon>
        <taxon>Viridiplantae</taxon>
        <taxon>Chlorophyta</taxon>
        <taxon>core chlorophytes</taxon>
        <taxon>Chlorophyceae</taxon>
        <taxon>CS clade</taxon>
        <taxon>Chlamydomonadales</taxon>
        <taxon>Haematococcaceae</taxon>
        <taxon>Haematococcus</taxon>
    </lineage>
</organism>
<dbReference type="Proteomes" id="UP000485058">
    <property type="component" value="Unassembled WGS sequence"/>
</dbReference>